<feature type="domain" description="HTH asnC-type" evidence="4">
    <location>
        <begin position="5"/>
        <end position="58"/>
    </location>
</feature>
<dbReference type="Pfam" id="PF01037">
    <property type="entry name" value="AsnC_trans_reg"/>
    <property type="match status" value="1"/>
</dbReference>
<dbReference type="InterPro" id="IPR036390">
    <property type="entry name" value="WH_DNA-bd_sf"/>
</dbReference>
<accession>A0A0F9UU80</accession>
<dbReference type="PROSITE" id="PS50956">
    <property type="entry name" value="HTH_ASNC_2"/>
    <property type="match status" value="1"/>
</dbReference>
<protein>
    <recommendedName>
        <fullName evidence="4">HTH asnC-type domain-containing protein</fullName>
    </recommendedName>
</protein>
<name>A0A0F9UU80_9ZZZZ</name>
<dbReference type="SMART" id="SM00344">
    <property type="entry name" value="HTH_ASNC"/>
    <property type="match status" value="1"/>
</dbReference>
<dbReference type="GO" id="GO:0005829">
    <property type="term" value="C:cytosol"/>
    <property type="evidence" value="ECO:0007669"/>
    <property type="project" value="TreeGrafter"/>
</dbReference>
<dbReference type="GO" id="GO:0043200">
    <property type="term" value="P:response to amino acid"/>
    <property type="evidence" value="ECO:0007669"/>
    <property type="project" value="TreeGrafter"/>
</dbReference>
<keyword evidence="1" id="KW-0805">Transcription regulation</keyword>
<proteinExistence type="predicted"/>
<evidence type="ECO:0000259" key="4">
    <source>
        <dbReference type="PROSITE" id="PS50956"/>
    </source>
</evidence>
<keyword evidence="2" id="KW-0238">DNA-binding</keyword>
<gene>
    <name evidence="5" type="ORF">LCGC14_0564720</name>
</gene>
<reference evidence="5" key="1">
    <citation type="journal article" date="2015" name="Nature">
        <title>Complex archaea that bridge the gap between prokaryotes and eukaryotes.</title>
        <authorList>
            <person name="Spang A."/>
            <person name="Saw J.H."/>
            <person name="Jorgensen S.L."/>
            <person name="Zaremba-Niedzwiedzka K."/>
            <person name="Martijn J."/>
            <person name="Lind A.E."/>
            <person name="van Eijk R."/>
            <person name="Schleper C."/>
            <person name="Guy L."/>
            <person name="Ettema T.J."/>
        </authorList>
    </citation>
    <scope>NUCLEOTIDE SEQUENCE</scope>
</reference>
<evidence type="ECO:0000256" key="1">
    <source>
        <dbReference type="ARBA" id="ARBA00023015"/>
    </source>
</evidence>
<dbReference type="Gene3D" id="1.10.10.10">
    <property type="entry name" value="Winged helix-like DNA-binding domain superfamily/Winged helix DNA-binding domain"/>
    <property type="match status" value="1"/>
</dbReference>
<dbReference type="InterPro" id="IPR000485">
    <property type="entry name" value="AsnC-type_HTH_dom"/>
</dbReference>
<dbReference type="Pfam" id="PF13404">
    <property type="entry name" value="HTH_AsnC-type"/>
    <property type="match status" value="1"/>
</dbReference>
<dbReference type="PANTHER" id="PTHR30154:SF34">
    <property type="entry name" value="TRANSCRIPTIONAL REGULATOR AZLB"/>
    <property type="match status" value="1"/>
</dbReference>
<dbReference type="InterPro" id="IPR036388">
    <property type="entry name" value="WH-like_DNA-bd_sf"/>
</dbReference>
<dbReference type="PRINTS" id="PR00033">
    <property type="entry name" value="HTHASNC"/>
</dbReference>
<keyword evidence="3" id="KW-0804">Transcription</keyword>
<comment type="caution">
    <text evidence="5">The sequence shown here is derived from an EMBL/GenBank/DDBJ whole genome shotgun (WGS) entry which is preliminary data.</text>
</comment>
<sequence length="154" mass="17800">MLKNLDDKDKIILEMLIEDSRRPYREIADEVGLSESTVRKRVIKLQKERVIEKFTIKICRDEEKCIIAFVTLIPKTQSEIKELLREAQILPQCEEVYFLAGECGILIKVNVPEIYELDALIESFRARADVKSVERVCVVLKPIKIVSQNSKVPL</sequence>
<dbReference type="InterPro" id="IPR011008">
    <property type="entry name" value="Dimeric_a/b-barrel"/>
</dbReference>
<evidence type="ECO:0000256" key="3">
    <source>
        <dbReference type="ARBA" id="ARBA00023163"/>
    </source>
</evidence>
<dbReference type="InterPro" id="IPR019887">
    <property type="entry name" value="Tscrpt_reg_AsnC/Lrp_C"/>
</dbReference>
<dbReference type="SUPFAM" id="SSF46785">
    <property type="entry name" value="Winged helix' DNA-binding domain"/>
    <property type="match status" value="1"/>
</dbReference>
<dbReference type="InterPro" id="IPR019888">
    <property type="entry name" value="Tscrpt_reg_AsnC-like"/>
</dbReference>
<dbReference type="EMBL" id="LAZR01000815">
    <property type="protein sequence ID" value="KKN57193.1"/>
    <property type="molecule type" value="Genomic_DNA"/>
</dbReference>
<evidence type="ECO:0000313" key="5">
    <source>
        <dbReference type="EMBL" id="KKN57193.1"/>
    </source>
</evidence>
<dbReference type="SUPFAM" id="SSF54909">
    <property type="entry name" value="Dimeric alpha+beta barrel"/>
    <property type="match status" value="1"/>
</dbReference>
<dbReference type="AlphaFoldDB" id="A0A0F9UU80"/>
<evidence type="ECO:0000256" key="2">
    <source>
        <dbReference type="ARBA" id="ARBA00023125"/>
    </source>
</evidence>
<organism evidence="5">
    <name type="scientific">marine sediment metagenome</name>
    <dbReference type="NCBI Taxonomy" id="412755"/>
    <lineage>
        <taxon>unclassified sequences</taxon>
        <taxon>metagenomes</taxon>
        <taxon>ecological metagenomes</taxon>
    </lineage>
</organism>
<dbReference type="Gene3D" id="3.30.70.920">
    <property type="match status" value="1"/>
</dbReference>
<dbReference type="PANTHER" id="PTHR30154">
    <property type="entry name" value="LEUCINE-RESPONSIVE REGULATORY PROTEIN"/>
    <property type="match status" value="1"/>
</dbReference>
<dbReference type="GO" id="GO:0043565">
    <property type="term" value="F:sequence-specific DNA binding"/>
    <property type="evidence" value="ECO:0007669"/>
    <property type="project" value="InterPro"/>
</dbReference>